<dbReference type="Proteomes" id="UP000255233">
    <property type="component" value="Unassembled WGS sequence"/>
</dbReference>
<evidence type="ECO:0000313" key="1">
    <source>
        <dbReference type="EMBL" id="SUE34134.1"/>
    </source>
</evidence>
<accession>A0A379MQZ4</accession>
<dbReference type="EMBL" id="UGVL01000001">
    <property type="protein sequence ID" value="SUE34134.1"/>
    <property type="molecule type" value="Genomic_DNA"/>
</dbReference>
<dbReference type="RefSeq" id="WP_169715525.1">
    <property type="nucleotide sequence ID" value="NZ_UGVL01000001.1"/>
</dbReference>
<protein>
    <submittedName>
        <fullName evidence="1">Uncharacterized protein</fullName>
    </submittedName>
</protein>
<proteinExistence type="predicted"/>
<dbReference type="PROSITE" id="PS51257">
    <property type="entry name" value="PROKAR_LIPOPROTEIN"/>
    <property type="match status" value="1"/>
</dbReference>
<evidence type="ECO:0000313" key="2">
    <source>
        <dbReference type="Proteomes" id="UP000255233"/>
    </source>
</evidence>
<organism evidence="1 2">
    <name type="scientific">Rikenella microfusus</name>
    <dbReference type="NCBI Taxonomy" id="28139"/>
    <lineage>
        <taxon>Bacteria</taxon>
        <taxon>Pseudomonadati</taxon>
        <taxon>Bacteroidota</taxon>
        <taxon>Bacteroidia</taxon>
        <taxon>Bacteroidales</taxon>
        <taxon>Rikenellaceae</taxon>
        <taxon>Rikenella</taxon>
    </lineage>
</organism>
<name>A0A379MQZ4_9BACT</name>
<gene>
    <name evidence="1" type="ORF">NCTC11190_01352</name>
</gene>
<sequence length="56" mass="5795">MNKLLICATALYAFASCTKQEPVPTPPTAEGSRVTVSFTSAPATRAFFGADASAEV</sequence>
<reference evidence="1 2" key="1">
    <citation type="submission" date="2018-06" db="EMBL/GenBank/DDBJ databases">
        <authorList>
            <consortium name="Pathogen Informatics"/>
            <person name="Doyle S."/>
        </authorList>
    </citation>
    <scope>NUCLEOTIDE SEQUENCE [LARGE SCALE GENOMIC DNA]</scope>
    <source>
        <strain evidence="1 2">NCTC11190</strain>
    </source>
</reference>
<dbReference type="AlphaFoldDB" id="A0A379MQZ4"/>
<keyword evidence="2" id="KW-1185">Reference proteome</keyword>